<dbReference type="GO" id="GO:0061630">
    <property type="term" value="F:ubiquitin protein ligase activity"/>
    <property type="evidence" value="ECO:0007669"/>
    <property type="project" value="UniProtKB-EC"/>
</dbReference>
<evidence type="ECO:0000256" key="10">
    <source>
        <dbReference type="ARBA" id="ARBA00022833"/>
    </source>
</evidence>
<evidence type="ECO:0000256" key="1">
    <source>
        <dbReference type="ARBA" id="ARBA00000900"/>
    </source>
</evidence>
<dbReference type="EC" id="2.3.2.27" evidence="4"/>
<comment type="catalytic activity">
    <reaction evidence="1">
        <text>S-ubiquitinyl-[E2 ubiquitin-conjugating enzyme]-L-cysteine + [acceptor protein]-L-lysine = [E2 ubiquitin-conjugating enzyme]-L-cysteine + N(6)-ubiquitinyl-[acceptor protein]-L-lysine.</text>
        <dbReference type="EC" id="2.3.2.27"/>
    </reaction>
</comment>
<evidence type="ECO:0000256" key="2">
    <source>
        <dbReference type="ARBA" id="ARBA00004167"/>
    </source>
</evidence>
<keyword evidence="6 15" id="KW-0812">Transmembrane</keyword>
<dbReference type="Pfam" id="PF13639">
    <property type="entry name" value="zf-RING_2"/>
    <property type="match status" value="1"/>
</dbReference>
<evidence type="ECO:0000256" key="4">
    <source>
        <dbReference type="ARBA" id="ARBA00012483"/>
    </source>
</evidence>
<dbReference type="PANTHER" id="PTHR46913:SF1">
    <property type="entry name" value="RING-H2 FINGER PROTEIN ATL16"/>
    <property type="match status" value="1"/>
</dbReference>
<comment type="pathway">
    <text evidence="3">Protein modification; protein ubiquitination.</text>
</comment>
<evidence type="ECO:0000259" key="16">
    <source>
        <dbReference type="PROSITE" id="PS50089"/>
    </source>
</evidence>
<dbReference type="PANTHER" id="PTHR46913">
    <property type="entry name" value="RING-H2 FINGER PROTEIN ATL16"/>
    <property type="match status" value="1"/>
</dbReference>
<evidence type="ECO:0000256" key="5">
    <source>
        <dbReference type="ARBA" id="ARBA00022679"/>
    </source>
</evidence>
<protein>
    <recommendedName>
        <fullName evidence="4">RING-type E3 ubiquitin transferase</fullName>
        <ecNumber evidence="4">2.3.2.27</ecNumber>
    </recommendedName>
</protein>
<evidence type="ECO:0000256" key="14">
    <source>
        <dbReference type="PROSITE-ProRule" id="PRU00175"/>
    </source>
</evidence>
<comment type="subcellular location">
    <subcellularLocation>
        <location evidence="2">Membrane</location>
        <topology evidence="2">Single-pass membrane protein</topology>
    </subcellularLocation>
</comment>
<evidence type="ECO:0000256" key="7">
    <source>
        <dbReference type="ARBA" id="ARBA00022723"/>
    </source>
</evidence>
<evidence type="ECO:0000313" key="17">
    <source>
        <dbReference type="EMBL" id="CAI9768511.1"/>
    </source>
</evidence>
<dbReference type="InterPro" id="IPR044600">
    <property type="entry name" value="ATL1/ATL16-like"/>
</dbReference>
<keyword evidence="5" id="KW-0808">Transferase</keyword>
<keyword evidence="8 14" id="KW-0863">Zinc-finger</keyword>
<comment type="similarity">
    <text evidence="13">Belongs to the RING-type zinc finger family. ATL subfamily.</text>
</comment>
<feature type="transmembrane region" description="Helical" evidence="15">
    <location>
        <begin position="26"/>
        <end position="49"/>
    </location>
</feature>
<accession>A0AAD1ZES9</accession>
<proteinExistence type="inferred from homology"/>
<evidence type="ECO:0000256" key="6">
    <source>
        <dbReference type="ARBA" id="ARBA00022692"/>
    </source>
</evidence>
<evidence type="ECO:0000256" key="11">
    <source>
        <dbReference type="ARBA" id="ARBA00022989"/>
    </source>
</evidence>
<dbReference type="InterPro" id="IPR013083">
    <property type="entry name" value="Znf_RING/FYVE/PHD"/>
</dbReference>
<gene>
    <name evidence="17" type="ORF">FPE_LOCUS15941</name>
</gene>
<feature type="domain" description="RING-type" evidence="16">
    <location>
        <begin position="118"/>
        <end position="160"/>
    </location>
</feature>
<evidence type="ECO:0000256" key="15">
    <source>
        <dbReference type="SAM" id="Phobius"/>
    </source>
</evidence>
<evidence type="ECO:0000256" key="12">
    <source>
        <dbReference type="ARBA" id="ARBA00023136"/>
    </source>
</evidence>
<sequence>MRRTCLSAPNSEDHGIIHTIFSYDTIVMLAAIVSLLVVVLFVLLLHIYAKWFLAQAHHRGGTSVPVPQVLGARFHHFHTLTVDTNYAISPSKGLESSTISSIPPFAFKAEEHKHGLQCVICLSLFENEEVGRRLPKCDHAFHVECIDMWLHSHTTCPICRAPVVSDSANSADSSSPQNEEILNQGLSETNLNELWISHADTTLEIIVGDPNSEIENVEINDSSSSIGSSLKRMFSRNRSERKFDLPSNGNESNI</sequence>
<dbReference type="GO" id="GO:0016020">
    <property type="term" value="C:membrane"/>
    <property type="evidence" value="ECO:0007669"/>
    <property type="project" value="UniProtKB-SubCell"/>
</dbReference>
<organism evidence="17 18">
    <name type="scientific">Fraxinus pennsylvanica</name>
    <dbReference type="NCBI Taxonomy" id="56036"/>
    <lineage>
        <taxon>Eukaryota</taxon>
        <taxon>Viridiplantae</taxon>
        <taxon>Streptophyta</taxon>
        <taxon>Embryophyta</taxon>
        <taxon>Tracheophyta</taxon>
        <taxon>Spermatophyta</taxon>
        <taxon>Magnoliopsida</taxon>
        <taxon>eudicotyledons</taxon>
        <taxon>Gunneridae</taxon>
        <taxon>Pentapetalae</taxon>
        <taxon>asterids</taxon>
        <taxon>lamiids</taxon>
        <taxon>Lamiales</taxon>
        <taxon>Oleaceae</taxon>
        <taxon>Oleeae</taxon>
        <taxon>Fraxinus</taxon>
    </lineage>
</organism>
<dbReference type="CDD" id="cd16461">
    <property type="entry name" value="RING-H2_EL5-like"/>
    <property type="match status" value="1"/>
</dbReference>
<evidence type="ECO:0000256" key="13">
    <source>
        <dbReference type="ARBA" id="ARBA00024209"/>
    </source>
</evidence>
<evidence type="ECO:0000256" key="9">
    <source>
        <dbReference type="ARBA" id="ARBA00022786"/>
    </source>
</evidence>
<name>A0AAD1ZES9_9LAMI</name>
<dbReference type="InterPro" id="IPR001841">
    <property type="entry name" value="Znf_RING"/>
</dbReference>
<evidence type="ECO:0000256" key="3">
    <source>
        <dbReference type="ARBA" id="ARBA00004906"/>
    </source>
</evidence>
<dbReference type="Proteomes" id="UP000834106">
    <property type="component" value="Chromosome 9"/>
</dbReference>
<keyword evidence="7" id="KW-0479">Metal-binding</keyword>
<reference evidence="17" key="1">
    <citation type="submission" date="2023-05" db="EMBL/GenBank/DDBJ databases">
        <authorList>
            <person name="Huff M."/>
        </authorList>
    </citation>
    <scope>NUCLEOTIDE SEQUENCE</scope>
</reference>
<dbReference type="EMBL" id="OU503044">
    <property type="protein sequence ID" value="CAI9768511.1"/>
    <property type="molecule type" value="Genomic_DNA"/>
</dbReference>
<evidence type="ECO:0000313" key="18">
    <source>
        <dbReference type="Proteomes" id="UP000834106"/>
    </source>
</evidence>
<keyword evidence="10" id="KW-0862">Zinc</keyword>
<evidence type="ECO:0000256" key="8">
    <source>
        <dbReference type="ARBA" id="ARBA00022771"/>
    </source>
</evidence>
<keyword evidence="9" id="KW-0833">Ubl conjugation pathway</keyword>
<dbReference type="PROSITE" id="PS50089">
    <property type="entry name" value="ZF_RING_2"/>
    <property type="match status" value="1"/>
</dbReference>
<keyword evidence="12 15" id="KW-0472">Membrane</keyword>
<dbReference type="GO" id="GO:0008270">
    <property type="term" value="F:zinc ion binding"/>
    <property type="evidence" value="ECO:0007669"/>
    <property type="project" value="UniProtKB-KW"/>
</dbReference>
<dbReference type="Gene3D" id="3.30.40.10">
    <property type="entry name" value="Zinc/RING finger domain, C3HC4 (zinc finger)"/>
    <property type="match status" value="1"/>
</dbReference>
<keyword evidence="18" id="KW-1185">Reference proteome</keyword>
<dbReference type="GO" id="GO:0016567">
    <property type="term" value="P:protein ubiquitination"/>
    <property type="evidence" value="ECO:0007669"/>
    <property type="project" value="InterPro"/>
</dbReference>
<dbReference type="AlphaFoldDB" id="A0AAD1ZES9"/>
<keyword evidence="11 15" id="KW-1133">Transmembrane helix</keyword>
<dbReference type="SMART" id="SM00184">
    <property type="entry name" value="RING"/>
    <property type="match status" value="1"/>
</dbReference>
<dbReference type="SUPFAM" id="SSF57850">
    <property type="entry name" value="RING/U-box"/>
    <property type="match status" value="1"/>
</dbReference>